<keyword evidence="2" id="KW-0813">Transport</keyword>
<dbReference type="STRING" id="48467.SAMN02745166_03812"/>
<keyword evidence="5 7" id="KW-0067">ATP-binding</keyword>
<feature type="domain" description="ABC transporter" evidence="6">
    <location>
        <begin position="2"/>
        <end position="231"/>
    </location>
</feature>
<dbReference type="PANTHER" id="PTHR42711:SF5">
    <property type="entry name" value="ABC TRANSPORTER ATP-BINDING PROTEIN NATA"/>
    <property type="match status" value="1"/>
</dbReference>
<dbReference type="Pfam" id="PF13732">
    <property type="entry name" value="DrrA1-3_C"/>
    <property type="match status" value="1"/>
</dbReference>
<dbReference type="GO" id="GO:0005524">
    <property type="term" value="F:ATP binding"/>
    <property type="evidence" value="ECO:0007669"/>
    <property type="project" value="UniProtKB-KW"/>
</dbReference>
<dbReference type="OrthoDB" id="9775135at2"/>
<evidence type="ECO:0000256" key="3">
    <source>
        <dbReference type="ARBA" id="ARBA00022458"/>
    </source>
</evidence>
<keyword evidence="8" id="KW-1185">Reference proteome</keyword>
<sequence>MISVQDLTKQYAGRLAVNHISFEVQPGEIVGFLGPNGAGKSTTMRVLSGYMPPSSGSVKINGYDVFRDSLEVRRSVGYMPETAPLYTDMKVKEYLRFRGELKGLKGRDMRRRVGEVMDMCSVTDVRRRLIGNLSKGYRQRVALADALLHQPPLLILDEPTAGLDPVQIRQVRELLAGLRPKHTILLSTHILQEVEQICDRVIMIHHGKLLANDTPVNLMQKLRALHQVQVEVQGKGQILTDFESIPAVRKISEEPKDGEWSRFTLRVEPGHDVRETVMNLATTKGWKIRELHRQLPTLEDVFVELAASEPIKS</sequence>
<dbReference type="GO" id="GO:0016887">
    <property type="term" value="F:ATP hydrolysis activity"/>
    <property type="evidence" value="ECO:0007669"/>
    <property type="project" value="InterPro"/>
</dbReference>
<dbReference type="Proteomes" id="UP000190774">
    <property type="component" value="Unassembled WGS sequence"/>
</dbReference>
<evidence type="ECO:0000256" key="1">
    <source>
        <dbReference type="ARBA" id="ARBA00005417"/>
    </source>
</evidence>
<dbReference type="InterPro" id="IPR050763">
    <property type="entry name" value="ABC_transporter_ATP-binding"/>
</dbReference>
<dbReference type="PANTHER" id="PTHR42711">
    <property type="entry name" value="ABC TRANSPORTER ATP-BINDING PROTEIN"/>
    <property type="match status" value="1"/>
</dbReference>
<keyword evidence="4" id="KW-0547">Nucleotide-binding</keyword>
<reference evidence="8" key="1">
    <citation type="submission" date="2017-02" db="EMBL/GenBank/DDBJ databases">
        <authorList>
            <person name="Varghese N."/>
            <person name="Submissions S."/>
        </authorList>
    </citation>
    <scope>NUCLEOTIDE SEQUENCE [LARGE SCALE GENOMIC DNA]</scope>
    <source>
        <strain evidence="8">ATCC 700200</strain>
    </source>
</reference>
<dbReference type="Pfam" id="PF00005">
    <property type="entry name" value="ABC_tran"/>
    <property type="match status" value="1"/>
</dbReference>
<accession>A0A1T4YP36</accession>
<dbReference type="RefSeq" id="WP_078814979.1">
    <property type="nucleotide sequence ID" value="NZ_FUYE01000015.1"/>
</dbReference>
<dbReference type="PROSITE" id="PS50893">
    <property type="entry name" value="ABC_TRANSPORTER_2"/>
    <property type="match status" value="1"/>
</dbReference>
<dbReference type="InterPro" id="IPR025302">
    <property type="entry name" value="DrrA1/2-like_C"/>
</dbReference>
<evidence type="ECO:0000313" key="7">
    <source>
        <dbReference type="EMBL" id="SKB03453.1"/>
    </source>
</evidence>
<dbReference type="SMART" id="SM00382">
    <property type="entry name" value="AAA"/>
    <property type="match status" value="1"/>
</dbReference>
<dbReference type="CDD" id="cd03230">
    <property type="entry name" value="ABC_DR_subfamily_A"/>
    <property type="match status" value="1"/>
</dbReference>
<proteinExistence type="inferred from homology"/>
<evidence type="ECO:0000256" key="2">
    <source>
        <dbReference type="ARBA" id="ARBA00022448"/>
    </source>
</evidence>
<organism evidence="7 8">
    <name type="scientific">Prosthecobacter debontii</name>
    <dbReference type="NCBI Taxonomy" id="48467"/>
    <lineage>
        <taxon>Bacteria</taxon>
        <taxon>Pseudomonadati</taxon>
        <taxon>Verrucomicrobiota</taxon>
        <taxon>Verrucomicrobiia</taxon>
        <taxon>Verrucomicrobiales</taxon>
        <taxon>Verrucomicrobiaceae</taxon>
        <taxon>Prosthecobacter</taxon>
    </lineage>
</organism>
<dbReference type="Gene3D" id="3.40.50.300">
    <property type="entry name" value="P-loop containing nucleotide triphosphate hydrolases"/>
    <property type="match status" value="1"/>
</dbReference>
<gene>
    <name evidence="7" type="ORF">SAMN02745166_03812</name>
</gene>
<dbReference type="AlphaFoldDB" id="A0A1T4YP36"/>
<dbReference type="SUPFAM" id="SSF52540">
    <property type="entry name" value="P-loop containing nucleoside triphosphate hydrolases"/>
    <property type="match status" value="1"/>
</dbReference>
<dbReference type="InterPro" id="IPR027417">
    <property type="entry name" value="P-loop_NTPase"/>
</dbReference>
<evidence type="ECO:0000313" key="8">
    <source>
        <dbReference type="Proteomes" id="UP000190774"/>
    </source>
</evidence>
<name>A0A1T4YP36_9BACT</name>
<evidence type="ECO:0000256" key="5">
    <source>
        <dbReference type="ARBA" id="ARBA00022840"/>
    </source>
</evidence>
<dbReference type="InterPro" id="IPR003439">
    <property type="entry name" value="ABC_transporter-like_ATP-bd"/>
</dbReference>
<dbReference type="EMBL" id="FUYE01000015">
    <property type="protein sequence ID" value="SKB03453.1"/>
    <property type="molecule type" value="Genomic_DNA"/>
</dbReference>
<evidence type="ECO:0000256" key="4">
    <source>
        <dbReference type="ARBA" id="ARBA00022741"/>
    </source>
</evidence>
<keyword evidence="3" id="KW-0536">Nodulation</keyword>
<dbReference type="InterPro" id="IPR003593">
    <property type="entry name" value="AAA+_ATPase"/>
</dbReference>
<comment type="similarity">
    <text evidence="1">Belongs to the ABC transporter superfamily.</text>
</comment>
<protein>
    <submittedName>
        <fullName evidence="7">ABC-2 type transport system ATP-binding protein</fullName>
    </submittedName>
</protein>
<evidence type="ECO:0000259" key="6">
    <source>
        <dbReference type="PROSITE" id="PS50893"/>
    </source>
</evidence>